<feature type="transmembrane region" description="Helical" evidence="9">
    <location>
        <begin position="264"/>
        <end position="285"/>
    </location>
</feature>
<evidence type="ECO:0000313" key="13">
    <source>
        <dbReference type="Proteomes" id="UP000429811"/>
    </source>
</evidence>
<reference evidence="12 13" key="1">
    <citation type="journal article" date="2019" name="Nat. Med.">
        <title>A library of human gut bacterial isolates paired with longitudinal multiomics data enables mechanistic microbiome research.</title>
        <authorList>
            <person name="Poyet M."/>
            <person name="Groussin M."/>
            <person name="Gibbons S.M."/>
            <person name="Avila-Pacheco J."/>
            <person name="Jiang X."/>
            <person name="Kearney S.M."/>
            <person name="Perrotta A.R."/>
            <person name="Berdy B."/>
            <person name="Zhao S."/>
            <person name="Lieberman T.D."/>
            <person name="Swanson P.K."/>
            <person name="Smith M."/>
            <person name="Roesemann S."/>
            <person name="Alexander J.E."/>
            <person name="Rich S.A."/>
            <person name="Livny J."/>
            <person name="Vlamakis H."/>
            <person name="Clish C."/>
            <person name="Bullock K."/>
            <person name="Deik A."/>
            <person name="Scott J."/>
            <person name="Pierce K.A."/>
            <person name="Xavier R.J."/>
            <person name="Alm E.J."/>
        </authorList>
    </citation>
    <scope>NUCLEOTIDE SEQUENCE [LARGE SCALE GENOMIC DNA]</scope>
    <source>
        <strain evidence="12 13">BIOML-A5</strain>
    </source>
</reference>
<evidence type="ECO:0000256" key="6">
    <source>
        <dbReference type="ARBA" id="ARBA00022989"/>
    </source>
</evidence>
<dbReference type="PANTHER" id="PTHR33451:SF3">
    <property type="entry name" value="MALATE-2H(+)_NA(+)-LACTATE ANTIPORTER"/>
    <property type="match status" value="1"/>
</dbReference>
<dbReference type="PANTHER" id="PTHR33451">
    <property type="entry name" value="MALATE-2H(+)/NA(+)-LACTATE ANTIPORTER"/>
    <property type="match status" value="1"/>
</dbReference>
<evidence type="ECO:0000256" key="7">
    <source>
        <dbReference type="ARBA" id="ARBA00023136"/>
    </source>
</evidence>
<evidence type="ECO:0000256" key="2">
    <source>
        <dbReference type="ARBA" id="ARBA00022448"/>
    </source>
</evidence>
<comment type="subcellular location">
    <subcellularLocation>
        <location evidence="1">Cell membrane</location>
        <topology evidence="1">Multi-pass membrane protein</topology>
    </subcellularLocation>
</comment>
<keyword evidence="2" id="KW-0813">Transport</keyword>
<dbReference type="Pfam" id="PF03553">
    <property type="entry name" value="Na_H_antiporter"/>
    <property type="match status" value="1"/>
</dbReference>
<feature type="transmembrane region" description="Helical" evidence="9">
    <location>
        <begin position="69"/>
        <end position="93"/>
    </location>
</feature>
<feature type="transmembrane region" description="Helical" evidence="9">
    <location>
        <begin position="39"/>
        <end position="57"/>
    </location>
</feature>
<evidence type="ECO:0000313" key="12">
    <source>
        <dbReference type="EMBL" id="MSB48498.1"/>
    </source>
</evidence>
<evidence type="ECO:0000256" key="9">
    <source>
        <dbReference type="SAM" id="Phobius"/>
    </source>
</evidence>
<keyword evidence="5 9" id="KW-0812">Transmembrane</keyword>
<dbReference type="RefSeq" id="WP_154250325.1">
    <property type="nucleotide sequence ID" value="NZ_CP095094.1"/>
</dbReference>
<dbReference type="Proteomes" id="UP000429811">
    <property type="component" value="Unassembled WGS sequence"/>
</dbReference>
<protein>
    <submittedName>
        <fullName evidence="11 12">Na+/H+ antiporter NhaC</fullName>
    </submittedName>
</protein>
<evidence type="ECO:0000256" key="3">
    <source>
        <dbReference type="ARBA" id="ARBA00022449"/>
    </source>
</evidence>
<keyword evidence="6 9" id="KW-1133">Transmembrane helix</keyword>
<dbReference type="InterPro" id="IPR052180">
    <property type="entry name" value="NhaC_Na-H+_Antiporter"/>
</dbReference>
<dbReference type="EMBL" id="JAQLWV010000004">
    <property type="protein sequence ID" value="MDB7932300.1"/>
    <property type="molecule type" value="Genomic_DNA"/>
</dbReference>
<feature type="transmembrane region" description="Helical" evidence="9">
    <location>
        <begin position="12"/>
        <end position="33"/>
    </location>
</feature>
<organism evidence="12 13">
    <name type="scientific">Flavonifractor plautii</name>
    <name type="common">Fusobacterium plautii</name>
    <dbReference type="NCBI Taxonomy" id="292800"/>
    <lineage>
        <taxon>Bacteria</taxon>
        <taxon>Bacillati</taxon>
        <taxon>Bacillota</taxon>
        <taxon>Clostridia</taxon>
        <taxon>Eubacteriales</taxon>
        <taxon>Oscillospiraceae</taxon>
        <taxon>Flavonifractor</taxon>
    </lineage>
</organism>
<comment type="similarity">
    <text evidence="8">Belongs to the NhaC Na(+)/H(+) (TC 2.A.35) antiporter family.</text>
</comment>
<accession>A0A6I2RF82</accession>
<proteinExistence type="inferred from homology"/>
<comment type="caution">
    <text evidence="12">The sequence shown here is derived from an EMBL/GenBank/DDBJ whole genome shotgun (WGS) entry which is preliminary data.</text>
</comment>
<feature type="transmembrane region" description="Helical" evidence="9">
    <location>
        <begin position="236"/>
        <end position="257"/>
    </location>
</feature>
<dbReference type="GO" id="GO:0015297">
    <property type="term" value="F:antiporter activity"/>
    <property type="evidence" value="ECO:0007669"/>
    <property type="project" value="UniProtKB-KW"/>
</dbReference>
<evidence type="ECO:0000256" key="5">
    <source>
        <dbReference type="ARBA" id="ARBA00022692"/>
    </source>
</evidence>
<feature type="domain" description="Na+/H+ antiporter NhaC-like C-terminal" evidence="10">
    <location>
        <begin position="162"/>
        <end position="463"/>
    </location>
</feature>
<evidence type="ECO:0000256" key="1">
    <source>
        <dbReference type="ARBA" id="ARBA00004651"/>
    </source>
</evidence>
<reference evidence="11" key="2">
    <citation type="submission" date="2023-01" db="EMBL/GenBank/DDBJ databases">
        <title>Human gut microbiome strain richness.</title>
        <authorList>
            <person name="Chen-Liaw A."/>
        </authorList>
    </citation>
    <scope>NUCLEOTIDE SEQUENCE</scope>
    <source>
        <strain evidence="11">1001287st1_F4_1001285I_161205</strain>
    </source>
</reference>
<evidence type="ECO:0000259" key="10">
    <source>
        <dbReference type="Pfam" id="PF03553"/>
    </source>
</evidence>
<dbReference type="GO" id="GO:0005886">
    <property type="term" value="C:plasma membrane"/>
    <property type="evidence" value="ECO:0007669"/>
    <property type="project" value="UniProtKB-SubCell"/>
</dbReference>
<sequence length="477" mass="50110">MTVTKERKIVKPWQALLMIVVGISIIFLGLMVFKAENHIILLVDGVVMCIMSCCFGIKYDDLQADIKSTISSMLVAILILIAVGVLVGTWMISGTVPVMIYYGMKLLTPGLFLPIVCIVCTLMSTMAGTSWGTLATVGVAFMGVAQGLGVPLPATAGAICVGAFFGDKISPLSDSPVLVSSVLDVPLVDGVKHALFTSTGLGWLISLVFLTIYGFRYSGGTVGGEVYDAIMGTVTSAFHLTPLLLLPPVVVIVLIVLKKPTLPTFTAGIIVGAVLAVVFQGTPLIQTDGGAQSVFMAMFEGFTGDTGNEIVNSMVQRGGLTSMLNTIGLLISAGVFGAPLRTAGVVEILLDYVHKLAHNSRVMSTGVLILHMVFFTITGAYYVSYPVVGSMVKDMFPEYGLDKKNLMRIMLDTGTGLAPLVPWATTGAYAASTLGVSNTAFAPFAPMLWLSIIISVIMGITGIGVAKLKGDKSGSNA</sequence>
<keyword evidence="7 9" id="KW-0472">Membrane</keyword>
<feature type="transmembrane region" description="Helical" evidence="9">
    <location>
        <begin position="447"/>
        <end position="466"/>
    </location>
</feature>
<dbReference type="EMBL" id="WKPO01000008">
    <property type="protein sequence ID" value="MSB48498.1"/>
    <property type="molecule type" value="Genomic_DNA"/>
</dbReference>
<keyword evidence="4" id="KW-1003">Cell membrane</keyword>
<feature type="transmembrane region" description="Helical" evidence="9">
    <location>
        <begin position="194"/>
        <end position="216"/>
    </location>
</feature>
<keyword evidence="3" id="KW-0050">Antiport</keyword>
<evidence type="ECO:0000313" key="11">
    <source>
        <dbReference type="EMBL" id="MDB7932300.1"/>
    </source>
</evidence>
<evidence type="ECO:0000256" key="8">
    <source>
        <dbReference type="ARBA" id="ARBA00038435"/>
    </source>
</evidence>
<dbReference type="AlphaFoldDB" id="A0A6I2RF82"/>
<feature type="transmembrane region" description="Helical" evidence="9">
    <location>
        <begin position="362"/>
        <end position="383"/>
    </location>
</feature>
<dbReference type="InterPro" id="IPR018461">
    <property type="entry name" value="Na/H_Antiport_NhaC-like_C"/>
</dbReference>
<name>A0A6I2RF82_FLAPL</name>
<evidence type="ECO:0000256" key="4">
    <source>
        <dbReference type="ARBA" id="ARBA00022475"/>
    </source>
</evidence>
<gene>
    <name evidence="12" type="ORF">GKE90_07250</name>
    <name evidence="11" type="ORF">PNE06_04355</name>
</gene>
<dbReference type="Proteomes" id="UP001211173">
    <property type="component" value="Unassembled WGS sequence"/>
</dbReference>
<feature type="transmembrane region" description="Helical" evidence="9">
    <location>
        <begin position="327"/>
        <end position="350"/>
    </location>
</feature>